<dbReference type="AlphaFoldDB" id="A0A834HV84"/>
<keyword evidence="3" id="KW-1185">Reference proteome</keyword>
<organism evidence="2 3">
    <name type="scientific">Rhynchophorus ferrugineus</name>
    <name type="common">Red palm weevil</name>
    <name type="synonym">Curculio ferrugineus</name>
    <dbReference type="NCBI Taxonomy" id="354439"/>
    <lineage>
        <taxon>Eukaryota</taxon>
        <taxon>Metazoa</taxon>
        <taxon>Ecdysozoa</taxon>
        <taxon>Arthropoda</taxon>
        <taxon>Hexapoda</taxon>
        <taxon>Insecta</taxon>
        <taxon>Pterygota</taxon>
        <taxon>Neoptera</taxon>
        <taxon>Endopterygota</taxon>
        <taxon>Coleoptera</taxon>
        <taxon>Polyphaga</taxon>
        <taxon>Cucujiformia</taxon>
        <taxon>Curculionidae</taxon>
        <taxon>Dryophthorinae</taxon>
        <taxon>Rhynchophorus</taxon>
    </lineage>
</organism>
<evidence type="ECO:0000313" key="2">
    <source>
        <dbReference type="EMBL" id="KAF7266751.1"/>
    </source>
</evidence>
<evidence type="ECO:0000313" key="3">
    <source>
        <dbReference type="Proteomes" id="UP000625711"/>
    </source>
</evidence>
<comment type="caution">
    <text evidence="2">The sequence shown here is derived from an EMBL/GenBank/DDBJ whole genome shotgun (WGS) entry which is preliminary data.</text>
</comment>
<accession>A0A834HV84</accession>
<proteinExistence type="predicted"/>
<protein>
    <submittedName>
        <fullName evidence="2">Uncharacterized protein</fullName>
    </submittedName>
</protein>
<name>A0A834HV84_RHYFE</name>
<feature type="region of interest" description="Disordered" evidence="1">
    <location>
        <begin position="73"/>
        <end position="94"/>
    </location>
</feature>
<gene>
    <name evidence="2" type="ORF">GWI33_019928</name>
</gene>
<dbReference type="EMBL" id="JAACXV010014502">
    <property type="protein sequence ID" value="KAF7266751.1"/>
    <property type="molecule type" value="Genomic_DNA"/>
</dbReference>
<evidence type="ECO:0000256" key="1">
    <source>
        <dbReference type="SAM" id="MobiDB-lite"/>
    </source>
</evidence>
<dbReference type="Proteomes" id="UP000625711">
    <property type="component" value="Unassembled WGS sequence"/>
</dbReference>
<sequence length="359" mass="41599">METLNEKKQLLASNENIDHSQYSLNCRENNRISLLKVLRIFFGNLSRKSTPPVLRANDEFYYSFSRKSLTAQRRKTEKHHLSQDKPPSYEQESCDPNTVAVNSVNISYLLAASRKSIHKFTRKSLREKQFQFDNPCSPGMCKNEVPPIDLRESDKTKELEIIVDQLVSFLHYGKNGFTNFIGSNLHLETEKMLIQTKVKREVNQNTKKYINCQDVTELTISDVACHTNCKIKKNCTAYYVLILLHNNTIFTTEMSKPNTSGCIIFDDSYTYKSPDTSFDINGKLYSIEIKKPSSNKFMLFFTRKKTVVSYDLPMMKLVREISFTVQDTGYQEFSFQPTTKCKKKPYKMAACFKINKTLL</sequence>
<reference evidence="2" key="1">
    <citation type="submission" date="2020-08" db="EMBL/GenBank/DDBJ databases">
        <title>Genome sequencing and assembly of the red palm weevil Rhynchophorus ferrugineus.</title>
        <authorList>
            <person name="Dias G.B."/>
            <person name="Bergman C.M."/>
            <person name="Manee M."/>
        </authorList>
    </citation>
    <scope>NUCLEOTIDE SEQUENCE</scope>
    <source>
        <strain evidence="2">AA-2017</strain>
        <tissue evidence="2">Whole larva</tissue>
    </source>
</reference>